<accession>A0AA95HAB5</accession>
<protein>
    <recommendedName>
        <fullName evidence="8">FemAB family protein</fullName>
    </recommendedName>
</protein>
<keyword evidence="2" id="KW-0808">Transferase</keyword>
<evidence type="ECO:0000256" key="2">
    <source>
        <dbReference type="ARBA" id="ARBA00022679"/>
    </source>
</evidence>
<name>A0AA95HAB5_9GAMM</name>
<evidence type="ECO:0000256" key="3">
    <source>
        <dbReference type="ARBA" id="ARBA00022960"/>
    </source>
</evidence>
<evidence type="ECO:0000313" key="7">
    <source>
        <dbReference type="EMBL" id="WGZ92018.1"/>
    </source>
</evidence>
<evidence type="ECO:0000256" key="6">
    <source>
        <dbReference type="ARBA" id="ARBA00023316"/>
    </source>
</evidence>
<dbReference type="Gene3D" id="3.40.630.30">
    <property type="match status" value="1"/>
</dbReference>
<dbReference type="AlphaFoldDB" id="A0AA95HAB5"/>
<dbReference type="GO" id="GO:0071555">
    <property type="term" value="P:cell wall organization"/>
    <property type="evidence" value="ECO:0007669"/>
    <property type="project" value="UniProtKB-KW"/>
</dbReference>
<reference evidence="7" key="2">
    <citation type="submission" date="2023-04" db="EMBL/GenBank/DDBJ databases">
        <authorList>
            <person name="Beletskiy A.V."/>
            <person name="Mardanov A.V."/>
            <person name="Ravin N.V."/>
        </authorList>
    </citation>
    <scope>NUCLEOTIDE SEQUENCE</scope>
    <source>
        <strain evidence="7">GKL-01</strain>
    </source>
</reference>
<gene>
    <name evidence="7" type="ORF">QJT80_05940</name>
</gene>
<keyword evidence="4" id="KW-0573">Peptidoglycan synthesis</keyword>
<dbReference type="Proteomes" id="UP001300672">
    <property type="component" value="Chromosome"/>
</dbReference>
<dbReference type="KEGG" id="tdu:QJT80_05940"/>
<comment type="similarity">
    <text evidence="1">Belongs to the FemABX family.</text>
</comment>
<dbReference type="GO" id="GO:0016755">
    <property type="term" value="F:aminoacyltransferase activity"/>
    <property type="evidence" value="ECO:0007669"/>
    <property type="project" value="InterPro"/>
</dbReference>
<keyword evidence="6" id="KW-0961">Cell wall biogenesis/degradation</keyword>
<sequence>MLLQQKRHGIRLRKYYFQDTLASNITHYLTATAYMDCYQATKPKGFSTEYRHTLITDLKPSESEIFQNFPKDTRNQIRRCERDHLFELNTNTNLLAFMQLYQRFAQARGLAMLKLADIQSLDPQHYQIFSADYQGTPFIAHFYLVSPATHTVSLLLSASSPVKYTDNNLKQAMAHANRCLHWQGIRHFKKQGFTHYDWGGYALNTTDPTLQGINRFKKTFNGNLTPLYNHYSPLYVLIDKIRSIFKQ</sequence>
<evidence type="ECO:0000256" key="1">
    <source>
        <dbReference type="ARBA" id="ARBA00009943"/>
    </source>
</evidence>
<dbReference type="PANTHER" id="PTHR36174">
    <property type="entry name" value="LIPID II:GLYCINE GLYCYLTRANSFERASE"/>
    <property type="match status" value="1"/>
</dbReference>
<dbReference type="InterPro" id="IPR016181">
    <property type="entry name" value="Acyl_CoA_acyltransferase"/>
</dbReference>
<dbReference type="InterPro" id="IPR003447">
    <property type="entry name" value="FEMABX"/>
</dbReference>
<dbReference type="PROSITE" id="PS51191">
    <property type="entry name" value="FEMABX"/>
    <property type="match status" value="1"/>
</dbReference>
<dbReference type="GO" id="GO:0008360">
    <property type="term" value="P:regulation of cell shape"/>
    <property type="evidence" value="ECO:0007669"/>
    <property type="project" value="UniProtKB-KW"/>
</dbReference>
<evidence type="ECO:0000256" key="4">
    <source>
        <dbReference type="ARBA" id="ARBA00022984"/>
    </source>
</evidence>
<dbReference type="GO" id="GO:0009252">
    <property type="term" value="P:peptidoglycan biosynthetic process"/>
    <property type="evidence" value="ECO:0007669"/>
    <property type="project" value="UniProtKB-KW"/>
</dbReference>
<organism evidence="7">
    <name type="scientific">Candidatus Thiocaldithrix dubininis</name>
    <dbReference type="NCBI Taxonomy" id="3080823"/>
    <lineage>
        <taxon>Bacteria</taxon>
        <taxon>Pseudomonadati</taxon>
        <taxon>Pseudomonadota</taxon>
        <taxon>Gammaproteobacteria</taxon>
        <taxon>Thiotrichales</taxon>
        <taxon>Thiotrichaceae</taxon>
        <taxon>Candidatus Thiocaldithrix</taxon>
    </lineage>
</organism>
<dbReference type="InterPro" id="IPR050644">
    <property type="entry name" value="PG_Glycine_Bridge_Synth"/>
</dbReference>
<evidence type="ECO:0000256" key="5">
    <source>
        <dbReference type="ARBA" id="ARBA00023315"/>
    </source>
</evidence>
<keyword evidence="3" id="KW-0133">Cell shape</keyword>
<reference evidence="7" key="1">
    <citation type="journal article" date="2023" name="Int. J. Mol. Sci.">
        <title>Metagenomics Revealed a New Genus 'Candidatus Thiocaldithrix dubininis' gen. nov., sp. nov. and a New Species 'Candidatus Thiothrix putei' sp. nov. in the Family Thiotrichaceae, Some Members of Which Have Traits of Both Na+- and H+-Motive Energetics.</title>
        <authorList>
            <person name="Ravin N.V."/>
            <person name="Muntyan M.S."/>
            <person name="Smolyakov D.D."/>
            <person name="Rudenko T.S."/>
            <person name="Beletsky A.V."/>
            <person name="Mardanov A.V."/>
            <person name="Grabovich M.Y."/>
        </authorList>
    </citation>
    <scope>NUCLEOTIDE SEQUENCE</scope>
    <source>
        <strain evidence="7">GKL-01</strain>
    </source>
</reference>
<evidence type="ECO:0008006" key="8">
    <source>
        <dbReference type="Google" id="ProtNLM"/>
    </source>
</evidence>
<dbReference type="PANTHER" id="PTHR36174:SF1">
    <property type="entry name" value="LIPID II:GLYCINE GLYCYLTRANSFERASE"/>
    <property type="match status" value="1"/>
</dbReference>
<dbReference type="EMBL" id="CP124755">
    <property type="protein sequence ID" value="WGZ92018.1"/>
    <property type="molecule type" value="Genomic_DNA"/>
</dbReference>
<proteinExistence type="inferred from homology"/>
<keyword evidence="5" id="KW-0012">Acyltransferase</keyword>
<dbReference type="SUPFAM" id="SSF55729">
    <property type="entry name" value="Acyl-CoA N-acyltransferases (Nat)"/>
    <property type="match status" value="1"/>
</dbReference>